<proteinExistence type="evidence at transcript level"/>
<sequence>MRMFSCGAILARCCLLLQCLYGRNKCMVVFARELLR</sequence>
<evidence type="ECO:0000313" key="1">
    <source>
        <dbReference type="EMBL" id="ACG38789.1"/>
    </source>
</evidence>
<dbReference type="AlphaFoldDB" id="B6TNV6"/>
<accession>B6TNV6</accession>
<protein>
    <submittedName>
        <fullName evidence="1">Uncharacterized protein</fullName>
    </submittedName>
</protein>
<reference evidence="1" key="1">
    <citation type="journal article" date="2009" name="Plant Mol. Biol.">
        <title>Insights into corn genes derived from large-scale cDNA sequencing.</title>
        <authorList>
            <person name="Alexandrov N.N."/>
            <person name="Brover V.V."/>
            <person name="Freidin S."/>
            <person name="Troukhan M.E."/>
            <person name="Tatarinova T.V."/>
            <person name="Zhang H."/>
            <person name="Swaller T.J."/>
            <person name="Lu Y.P."/>
            <person name="Bouck J."/>
            <person name="Flavell R.B."/>
            <person name="Feldmann K.A."/>
        </authorList>
    </citation>
    <scope>NUCLEOTIDE SEQUENCE</scope>
</reference>
<organism evidence="1">
    <name type="scientific">Zea mays</name>
    <name type="common">Maize</name>
    <dbReference type="NCBI Taxonomy" id="4577"/>
    <lineage>
        <taxon>Eukaryota</taxon>
        <taxon>Viridiplantae</taxon>
        <taxon>Streptophyta</taxon>
        <taxon>Embryophyta</taxon>
        <taxon>Tracheophyta</taxon>
        <taxon>Spermatophyta</taxon>
        <taxon>Magnoliopsida</taxon>
        <taxon>Liliopsida</taxon>
        <taxon>Poales</taxon>
        <taxon>Poaceae</taxon>
        <taxon>PACMAD clade</taxon>
        <taxon>Panicoideae</taxon>
        <taxon>Andropogonodae</taxon>
        <taxon>Andropogoneae</taxon>
        <taxon>Tripsacinae</taxon>
        <taxon>Zea</taxon>
    </lineage>
</organism>
<name>B6TNV6_MAIZE</name>
<dbReference type="EMBL" id="EU966671">
    <property type="protein sequence ID" value="ACG38789.1"/>
    <property type="molecule type" value="mRNA"/>
</dbReference>